<proteinExistence type="predicted"/>
<feature type="non-terminal residue" evidence="2">
    <location>
        <position position="1"/>
    </location>
</feature>
<dbReference type="EMBL" id="DXGD01000103">
    <property type="protein sequence ID" value="HIW99047.1"/>
    <property type="molecule type" value="Genomic_DNA"/>
</dbReference>
<feature type="compositionally biased region" description="Low complexity" evidence="1">
    <location>
        <begin position="98"/>
        <end position="107"/>
    </location>
</feature>
<evidence type="ECO:0000256" key="1">
    <source>
        <dbReference type="SAM" id="MobiDB-lite"/>
    </source>
</evidence>
<reference evidence="2" key="1">
    <citation type="journal article" date="2021" name="PeerJ">
        <title>Extensive microbial diversity within the chicken gut microbiome revealed by metagenomics and culture.</title>
        <authorList>
            <person name="Gilroy R."/>
            <person name="Ravi A."/>
            <person name="Getino M."/>
            <person name="Pursley I."/>
            <person name="Horton D.L."/>
            <person name="Alikhan N.F."/>
            <person name="Baker D."/>
            <person name="Gharbi K."/>
            <person name="Hall N."/>
            <person name="Watson M."/>
            <person name="Adriaenssens E.M."/>
            <person name="Foster-Nyarko E."/>
            <person name="Jarju S."/>
            <person name="Secka A."/>
            <person name="Antonio M."/>
            <person name="Oren A."/>
            <person name="Chaudhuri R.R."/>
            <person name="La Ragione R."/>
            <person name="Hildebrand F."/>
            <person name="Pallen M.J."/>
        </authorList>
    </citation>
    <scope>NUCLEOTIDE SEQUENCE</scope>
    <source>
        <strain evidence="2">ChiHejej3B27-3195</strain>
    </source>
</reference>
<comment type="caution">
    <text evidence="2">The sequence shown here is derived from an EMBL/GenBank/DDBJ whole genome shotgun (WGS) entry which is preliminary data.</text>
</comment>
<name>A0A9D1S330_9MICC</name>
<evidence type="ECO:0000313" key="3">
    <source>
        <dbReference type="Proteomes" id="UP000824151"/>
    </source>
</evidence>
<dbReference type="AlphaFoldDB" id="A0A9D1S330"/>
<accession>A0A9D1S330</accession>
<evidence type="ECO:0000313" key="2">
    <source>
        <dbReference type="EMBL" id="HIW99047.1"/>
    </source>
</evidence>
<protein>
    <submittedName>
        <fullName evidence="2">Uncharacterized protein</fullName>
    </submittedName>
</protein>
<gene>
    <name evidence="2" type="ORF">H9871_02785</name>
</gene>
<dbReference type="Proteomes" id="UP000824151">
    <property type="component" value="Unassembled WGS sequence"/>
</dbReference>
<organism evidence="2 3">
    <name type="scientific">Candidatus Nesterenkonia stercoripullorum</name>
    <dbReference type="NCBI Taxonomy" id="2838701"/>
    <lineage>
        <taxon>Bacteria</taxon>
        <taxon>Bacillati</taxon>
        <taxon>Actinomycetota</taxon>
        <taxon>Actinomycetes</taxon>
        <taxon>Micrococcales</taxon>
        <taxon>Micrococcaceae</taxon>
        <taxon>Nesterenkonia</taxon>
    </lineage>
</organism>
<reference evidence="2" key="2">
    <citation type="submission" date="2021-04" db="EMBL/GenBank/DDBJ databases">
        <authorList>
            <person name="Gilroy R."/>
        </authorList>
    </citation>
    <scope>NUCLEOTIDE SEQUENCE</scope>
    <source>
        <strain evidence="2">ChiHejej3B27-3195</strain>
    </source>
</reference>
<feature type="region of interest" description="Disordered" evidence="1">
    <location>
        <begin position="85"/>
        <end position="107"/>
    </location>
</feature>
<sequence length="107" mass="11528">KASLGFPVGKIWVNSVFMGAPSLCFSRAVLLTVHAWAGFFSRNVPNLFLVVSPATYPILPLGRLIWEGEKYLGILHTDIPPRRPTPTCRVDIPRRGASDGASAAAPA</sequence>